<dbReference type="InterPro" id="IPR036874">
    <property type="entry name" value="Carbonic_anhydrase_sf"/>
</dbReference>
<protein>
    <recommendedName>
        <fullName evidence="2">Carbonic anhydrase</fullName>
        <ecNumber evidence="2">4.2.1.1</ecNumber>
    </recommendedName>
    <alternativeName>
        <fullName evidence="2">Carbonate dehydratase</fullName>
    </alternativeName>
</protein>
<dbReference type="OrthoDB" id="10248475at2759"/>
<evidence type="ECO:0000256" key="1">
    <source>
        <dbReference type="ARBA" id="ARBA00006217"/>
    </source>
</evidence>
<dbReference type="Gene3D" id="3.40.1050.10">
    <property type="entry name" value="Carbonic anhydrase"/>
    <property type="match status" value="1"/>
</dbReference>
<comment type="function">
    <text evidence="2">Reversible hydration of carbon dioxide.</text>
</comment>
<reference evidence="3 4" key="1">
    <citation type="journal article" date="2012" name="Proc. Natl. Acad. Sci. U.S.A.">
        <title>Comparative genomics of Ceriporiopsis subvermispora and Phanerochaete chrysosporium provide insight into selective ligninolysis.</title>
        <authorList>
            <person name="Fernandez-Fueyo E."/>
            <person name="Ruiz-Duenas F.J."/>
            <person name="Ferreira P."/>
            <person name="Floudas D."/>
            <person name="Hibbett D.S."/>
            <person name="Canessa P."/>
            <person name="Larrondo L.F."/>
            <person name="James T.Y."/>
            <person name="Seelenfreund D."/>
            <person name="Lobos S."/>
            <person name="Polanco R."/>
            <person name="Tello M."/>
            <person name="Honda Y."/>
            <person name="Watanabe T."/>
            <person name="Watanabe T."/>
            <person name="Ryu J.S."/>
            <person name="Kubicek C.P."/>
            <person name="Schmoll M."/>
            <person name="Gaskell J."/>
            <person name="Hammel K.E."/>
            <person name="St John F.J."/>
            <person name="Vanden Wymelenberg A."/>
            <person name="Sabat G."/>
            <person name="Splinter BonDurant S."/>
            <person name="Syed K."/>
            <person name="Yadav J.S."/>
            <person name="Doddapaneni H."/>
            <person name="Subramanian V."/>
            <person name="Lavin J.L."/>
            <person name="Oguiza J.A."/>
            <person name="Perez G."/>
            <person name="Pisabarro A.G."/>
            <person name="Ramirez L."/>
            <person name="Santoyo F."/>
            <person name="Master E."/>
            <person name="Coutinho P.M."/>
            <person name="Henrissat B."/>
            <person name="Lombard V."/>
            <person name="Magnuson J.K."/>
            <person name="Kuees U."/>
            <person name="Hori C."/>
            <person name="Igarashi K."/>
            <person name="Samejima M."/>
            <person name="Held B.W."/>
            <person name="Barry K.W."/>
            <person name="LaButti K.M."/>
            <person name="Lapidus A."/>
            <person name="Lindquist E.A."/>
            <person name="Lucas S.M."/>
            <person name="Riley R."/>
            <person name="Salamov A.A."/>
            <person name="Hoffmeister D."/>
            <person name="Schwenk D."/>
            <person name="Hadar Y."/>
            <person name="Yarden O."/>
            <person name="de Vries R.P."/>
            <person name="Wiebenga A."/>
            <person name="Stenlid J."/>
            <person name="Eastwood D."/>
            <person name="Grigoriev I.V."/>
            <person name="Berka R.M."/>
            <person name="Blanchette R.A."/>
            <person name="Kersten P."/>
            <person name="Martinez A.T."/>
            <person name="Vicuna R."/>
            <person name="Cullen D."/>
        </authorList>
    </citation>
    <scope>NUCLEOTIDE SEQUENCE [LARGE SCALE GENOMIC DNA]</scope>
    <source>
        <strain evidence="3 4">B</strain>
    </source>
</reference>
<proteinExistence type="inferred from homology"/>
<accession>M2Q2Q1</accession>
<keyword evidence="2" id="KW-0456">Lyase</keyword>
<dbReference type="GO" id="GO:0004089">
    <property type="term" value="F:carbonate dehydratase activity"/>
    <property type="evidence" value="ECO:0007669"/>
    <property type="project" value="UniProtKB-UniRule"/>
</dbReference>
<sequence>MPSLGALEDHPHVVSPPDMSLVWAIRPSPPPGINKLLDAADPAASGTPLSRWFEPLTTLAGEGKLGVAELAEEDVKAQVRNVVESTVMHGAWEKGRDVWVHGWVYEVGEGTLRDLGVSVGRERLRRE</sequence>
<dbReference type="GO" id="GO:0008270">
    <property type="term" value="F:zinc ion binding"/>
    <property type="evidence" value="ECO:0007669"/>
    <property type="project" value="UniProtKB-UniRule"/>
</dbReference>
<evidence type="ECO:0000313" key="4">
    <source>
        <dbReference type="Proteomes" id="UP000016930"/>
    </source>
</evidence>
<keyword evidence="2" id="KW-0862">Zinc</keyword>
<dbReference type="AlphaFoldDB" id="M2Q2Q1"/>
<dbReference type="EMBL" id="KB445824">
    <property type="protein sequence ID" value="EMD31083.1"/>
    <property type="molecule type" value="Genomic_DNA"/>
</dbReference>
<gene>
    <name evidence="3" type="ORF">CERSUDRAFT_100722</name>
</gene>
<dbReference type="Proteomes" id="UP000016930">
    <property type="component" value="Unassembled WGS sequence"/>
</dbReference>
<dbReference type="Pfam" id="PF00484">
    <property type="entry name" value="Pro_CA"/>
    <property type="match status" value="1"/>
</dbReference>
<evidence type="ECO:0000313" key="3">
    <source>
        <dbReference type="EMBL" id="EMD31083.1"/>
    </source>
</evidence>
<dbReference type="InterPro" id="IPR001765">
    <property type="entry name" value="Carbonic_anhydrase"/>
</dbReference>
<evidence type="ECO:0000256" key="2">
    <source>
        <dbReference type="RuleBase" id="RU003956"/>
    </source>
</evidence>
<keyword evidence="4" id="KW-1185">Reference proteome</keyword>
<dbReference type="EC" id="4.2.1.1" evidence="2"/>
<dbReference type="SUPFAM" id="SSF53056">
    <property type="entry name" value="beta-carbonic anhydrase, cab"/>
    <property type="match status" value="1"/>
</dbReference>
<name>M2Q2Q1_CERS8</name>
<dbReference type="STRING" id="914234.M2Q2Q1"/>
<comment type="catalytic activity">
    <reaction evidence="2">
        <text>hydrogencarbonate + H(+) = CO2 + H2O</text>
        <dbReference type="Rhea" id="RHEA:10748"/>
        <dbReference type="ChEBI" id="CHEBI:15377"/>
        <dbReference type="ChEBI" id="CHEBI:15378"/>
        <dbReference type="ChEBI" id="CHEBI:16526"/>
        <dbReference type="ChEBI" id="CHEBI:17544"/>
        <dbReference type="EC" id="4.2.1.1"/>
    </reaction>
</comment>
<dbReference type="HOGENOM" id="CLU_1970269_0_0_1"/>
<comment type="similarity">
    <text evidence="1 2">Belongs to the beta-class carbonic anhydrase family.</text>
</comment>
<organism evidence="3 4">
    <name type="scientific">Ceriporiopsis subvermispora (strain B)</name>
    <name type="common">White-rot fungus</name>
    <name type="synonym">Gelatoporia subvermispora</name>
    <dbReference type="NCBI Taxonomy" id="914234"/>
    <lineage>
        <taxon>Eukaryota</taxon>
        <taxon>Fungi</taxon>
        <taxon>Dikarya</taxon>
        <taxon>Basidiomycota</taxon>
        <taxon>Agaricomycotina</taxon>
        <taxon>Agaricomycetes</taxon>
        <taxon>Polyporales</taxon>
        <taxon>Gelatoporiaceae</taxon>
        <taxon>Gelatoporia</taxon>
    </lineage>
</organism>